<dbReference type="STRING" id="349521.HCH_04802"/>
<proteinExistence type="predicted"/>
<dbReference type="AlphaFoldDB" id="Q2SCX9"/>
<sequence length="37" mass="4240">MRALSLQTNRRKLFICLVNKYRYFPGDAPNALLSDPG</sequence>
<name>Q2SCX9_HAHCH</name>
<gene>
    <name evidence="1" type="ordered locus">HCH_04802</name>
</gene>
<reference evidence="1 2" key="1">
    <citation type="journal article" date="2005" name="Nucleic Acids Res.">
        <title>Genomic blueprint of Hahella chejuensis, a marine microbe producing an algicidal agent.</title>
        <authorList>
            <person name="Jeong H."/>
            <person name="Yim J.H."/>
            <person name="Lee C."/>
            <person name="Choi S.-H."/>
            <person name="Park Y.K."/>
            <person name="Yoon S.H."/>
            <person name="Hur C.-G."/>
            <person name="Kang H.-Y."/>
            <person name="Kim D."/>
            <person name="Lee H.H."/>
            <person name="Park K.H."/>
            <person name="Park S.-H."/>
            <person name="Park H.-S."/>
            <person name="Lee H.K."/>
            <person name="Oh T.K."/>
            <person name="Kim J.F."/>
        </authorList>
    </citation>
    <scope>NUCLEOTIDE SEQUENCE [LARGE SCALE GENOMIC DNA]</scope>
    <source>
        <strain evidence="1 2">KCTC 2396</strain>
    </source>
</reference>
<dbReference type="KEGG" id="hch:HCH_04802"/>
<dbReference type="EMBL" id="CP000155">
    <property type="protein sequence ID" value="ABC31495.1"/>
    <property type="molecule type" value="Genomic_DNA"/>
</dbReference>
<accession>Q2SCX9</accession>
<protein>
    <submittedName>
        <fullName evidence="1">Uncharacterized protein</fullName>
    </submittedName>
</protein>
<evidence type="ECO:0000313" key="2">
    <source>
        <dbReference type="Proteomes" id="UP000000238"/>
    </source>
</evidence>
<dbReference type="HOGENOM" id="CLU_3344313_0_0_6"/>
<dbReference type="Proteomes" id="UP000000238">
    <property type="component" value="Chromosome"/>
</dbReference>
<keyword evidence="2" id="KW-1185">Reference proteome</keyword>
<organism evidence="1 2">
    <name type="scientific">Hahella chejuensis (strain KCTC 2396)</name>
    <dbReference type="NCBI Taxonomy" id="349521"/>
    <lineage>
        <taxon>Bacteria</taxon>
        <taxon>Pseudomonadati</taxon>
        <taxon>Pseudomonadota</taxon>
        <taxon>Gammaproteobacteria</taxon>
        <taxon>Oceanospirillales</taxon>
        <taxon>Hahellaceae</taxon>
        <taxon>Hahella</taxon>
    </lineage>
</organism>
<evidence type="ECO:0000313" key="1">
    <source>
        <dbReference type="EMBL" id="ABC31495.1"/>
    </source>
</evidence>